<dbReference type="FunFam" id="3.30.160.60:FF:000065">
    <property type="entry name" value="B-cell CLL/lymphoma 6, member B"/>
    <property type="match status" value="1"/>
</dbReference>
<sequence>MENCSFQSQLLSVMEVLAKAAVAEINRRVDDSCALLRLEVSQSRQDINLLKRKCEVMEAELKRSRMRARRKVFNLPTGGRFTPVVKVVLDKESLNADWDRQMDTEAPNQQQQRADLQPADEAEHIQIKEECAEENTWKNDSEDKTISEAEQLPCFEASQSAHTASFGDALFSPADGYNTFPEQQLPRDQDETELVVKCEKEEQPDENRAPINSGHVAEEAGPQLWTTSACRDAAAEPSVSYPGQQIPTAFTPQTGQHLEDIVPRVLSVSTVGKPHSLVATAARVRRRARTFGYKRPQPDEGHGALSQINSINPSLIPQQSQHQYRDATVHTRNTGEDLRSCCSSFSLARRMRPSWRSSLGEKRFCCTYCDKSFTRFSQLKEHLRSHTGEKPFSCMQCGRSFTKQCNLIRHAVVHSGEKPYECSLCGKCFTQRSSLTSHQKTAH</sequence>
<comment type="similarity">
    <text evidence="2">Belongs to the krueppel C2H2-type zinc-finger protein family.</text>
</comment>
<accession>A0A6P7K1E6</accession>
<evidence type="ECO:0000256" key="7">
    <source>
        <dbReference type="ARBA" id="ARBA00023125"/>
    </source>
</evidence>
<proteinExistence type="inferred from homology"/>
<keyword evidence="12" id="KW-1185">Reference proteome</keyword>
<comment type="subcellular location">
    <subcellularLocation>
        <location evidence="1">Nucleus</location>
    </subcellularLocation>
</comment>
<dbReference type="GO" id="GO:0010468">
    <property type="term" value="P:regulation of gene expression"/>
    <property type="evidence" value="ECO:0007669"/>
    <property type="project" value="TreeGrafter"/>
</dbReference>
<keyword evidence="7" id="KW-0238">DNA-binding</keyword>
<gene>
    <name evidence="13" type="primary">LOC114449549</name>
</gene>
<evidence type="ECO:0000313" key="12">
    <source>
        <dbReference type="Proteomes" id="UP000515145"/>
    </source>
</evidence>
<dbReference type="InterPro" id="IPR050331">
    <property type="entry name" value="Zinc_finger"/>
</dbReference>
<keyword evidence="8" id="KW-0539">Nucleus</keyword>
<dbReference type="GeneID" id="114449549"/>
<evidence type="ECO:0000259" key="11">
    <source>
        <dbReference type="PROSITE" id="PS50157"/>
    </source>
</evidence>
<dbReference type="OrthoDB" id="3437960at2759"/>
<dbReference type="SMART" id="SM00355">
    <property type="entry name" value="ZnF_C2H2"/>
    <property type="match status" value="3"/>
</dbReference>
<evidence type="ECO:0000256" key="4">
    <source>
        <dbReference type="ARBA" id="ARBA00022737"/>
    </source>
</evidence>
<name>A0A6P7K1E6_9TELE</name>
<keyword evidence="3" id="KW-0479">Metal-binding</keyword>
<dbReference type="InterPro" id="IPR036236">
    <property type="entry name" value="Znf_C2H2_sf"/>
</dbReference>
<dbReference type="RefSeq" id="XP_028283100.1">
    <property type="nucleotide sequence ID" value="XM_028427299.1"/>
</dbReference>
<dbReference type="FunFam" id="3.30.160.60:FF:001174">
    <property type="entry name" value="zinc finger protein 527 isoform X1"/>
    <property type="match status" value="1"/>
</dbReference>
<dbReference type="PANTHER" id="PTHR16515:SF49">
    <property type="entry name" value="GASTRULA ZINC FINGER PROTEIN XLCGF49.1-LIKE-RELATED"/>
    <property type="match status" value="1"/>
</dbReference>
<evidence type="ECO:0000256" key="6">
    <source>
        <dbReference type="ARBA" id="ARBA00022833"/>
    </source>
</evidence>
<dbReference type="GO" id="GO:0005634">
    <property type="term" value="C:nucleus"/>
    <property type="evidence" value="ECO:0007669"/>
    <property type="project" value="UniProtKB-SubCell"/>
</dbReference>
<dbReference type="InterPro" id="IPR013087">
    <property type="entry name" value="Znf_C2H2_type"/>
</dbReference>
<dbReference type="Proteomes" id="UP000515145">
    <property type="component" value="Chromosome 17"/>
</dbReference>
<dbReference type="PANTHER" id="PTHR16515">
    <property type="entry name" value="PR DOMAIN ZINC FINGER PROTEIN"/>
    <property type="match status" value="1"/>
</dbReference>
<evidence type="ECO:0000256" key="5">
    <source>
        <dbReference type="ARBA" id="ARBA00022771"/>
    </source>
</evidence>
<keyword evidence="10" id="KW-0175">Coiled coil</keyword>
<evidence type="ECO:0000256" key="3">
    <source>
        <dbReference type="ARBA" id="ARBA00022723"/>
    </source>
</evidence>
<evidence type="ECO:0000256" key="8">
    <source>
        <dbReference type="ARBA" id="ARBA00023242"/>
    </source>
</evidence>
<evidence type="ECO:0000313" key="13">
    <source>
        <dbReference type="RefSeq" id="XP_028283100.1"/>
    </source>
</evidence>
<feature type="domain" description="C2H2-type" evidence="11">
    <location>
        <begin position="420"/>
        <end position="443"/>
    </location>
</feature>
<dbReference type="SUPFAM" id="SSF57667">
    <property type="entry name" value="beta-beta-alpha zinc fingers"/>
    <property type="match status" value="2"/>
</dbReference>
<keyword evidence="6" id="KW-0862">Zinc</keyword>
<dbReference type="FunFam" id="3.30.160.60:FF:000710">
    <property type="entry name" value="Zinc finger protein 768"/>
    <property type="match status" value="1"/>
</dbReference>
<dbReference type="InParanoid" id="A0A6P7K1E6"/>
<dbReference type="PROSITE" id="PS00028">
    <property type="entry name" value="ZINC_FINGER_C2H2_1"/>
    <property type="match status" value="3"/>
</dbReference>
<evidence type="ECO:0000256" key="2">
    <source>
        <dbReference type="ARBA" id="ARBA00006991"/>
    </source>
</evidence>
<keyword evidence="4" id="KW-0677">Repeat</keyword>
<evidence type="ECO:0000256" key="9">
    <source>
        <dbReference type="PROSITE-ProRule" id="PRU00042"/>
    </source>
</evidence>
<feature type="domain" description="C2H2-type" evidence="11">
    <location>
        <begin position="392"/>
        <end position="419"/>
    </location>
</feature>
<feature type="coiled-coil region" evidence="10">
    <location>
        <begin position="40"/>
        <end position="67"/>
    </location>
</feature>
<organism evidence="12 13">
    <name type="scientific">Parambassis ranga</name>
    <name type="common">Indian glassy fish</name>
    <dbReference type="NCBI Taxonomy" id="210632"/>
    <lineage>
        <taxon>Eukaryota</taxon>
        <taxon>Metazoa</taxon>
        <taxon>Chordata</taxon>
        <taxon>Craniata</taxon>
        <taxon>Vertebrata</taxon>
        <taxon>Euteleostomi</taxon>
        <taxon>Actinopterygii</taxon>
        <taxon>Neopterygii</taxon>
        <taxon>Teleostei</taxon>
        <taxon>Neoteleostei</taxon>
        <taxon>Acanthomorphata</taxon>
        <taxon>Ovalentaria</taxon>
        <taxon>Ambassidae</taxon>
        <taxon>Parambassis</taxon>
    </lineage>
</organism>
<evidence type="ECO:0000256" key="10">
    <source>
        <dbReference type="SAM" id="Coils"/>
    </source>
</evidence>
<dbReference type="PROSITE" id="PS50157">
    <property type="entry name" value="ZINC_FINGER_C2H2_2"/>
    <property type="match status" value="3"/>
</dbReference>
<dbReference type="GO" id="GO:0003677">
    <property type="term" value="F:DNA binding"/>
    <property type="evidence" value="ECO:0007669"/>
    <property type="project" value="UniProtKB-KW"/>
</dbReference>
<evidence type="ECO:0000256" key="1">
    <source>
        <dbReference type="ARBA" id="ARBA00004123"/>
    </source>
</evidence>
<feature type="domain" description="C2H2-type" evidence="11">
    <location>
        <begin position="364"/>
        <end position="391"/>
    </location>
</feature>
<protein>
    <submittedName>
        <fullName evidence="13">Zinc finger protein 436</fullName>
    </submittedName>
</protein>
<dbReference type="Pfam" id="PF00096">
    <property type="entry name" value="zf-C2H2"/>
    <property type="match status" value="3"/>
</dbReference>
<dbReference type="GO" id="GO:0008270">
    <property type="term" value="F:zinc ion binding"/>
    <property type="evidence" value="ECO:0007669"/>
    <property type="project" value="UniProtKB-KW"/>
</dbReference>
<dbReference type="Gene3D" id="3.30.160.60">
    <property type="entry name" value="Classic Zinc Finger"/>
    <property type="match status" value="3"/>
</dbReference>
<dbReference type="AlphaFoldDB" id="A0A6P7K1E6"/>
<keyword evidence="5 9" id="KW-0863">Zinc-finger</keyword>
<reference evidence="13" key="1">
    <citation type="submission" date="2025-08" db="UniProtKB">
        <authorList>
            <consortium name="RefSeq"/>
        </authorList>
    </citation>
    <scope>IDENTIFICATION</scope>
</reference>